<proteinExistence type="predicted"/>
<evidence type="ECO:0000313" key="7">
    <source>
        <dbReference type="Proteomes" id="UP000287615"/>
    </source>
</evidence>
<evidence type="ECO:0000256" key="2">
    <source>
        <dbReference type="ARBA" id="ARBA00022679"/>
    </source>
</evidence>
<organism evidence="6 7">
    <name type="scientific">Candidatus Electrothrix marina</name>
    <dbReference type="NCBI Taxonomy" id="1859130"/>
    <lineage>
        <taxon>Bacteria</taxon>
        <taxon>Pseudomonadati</taxon>
        <taxon>Thermodesulfobacteriota</taxon>
        <taxon>Desulfobulbia</taxon>
        <taxon>Desulfobulbales</taxon>
        <taxon>Desulfobulbaceae</taxon>
        <taxon>Candidatus Electrothrix</taxon>
    </lineage>
</organism>
<comment type="caution">
    <text evidence="6">The sequence shown here is derived from an EMBL/GenBank/DDBJ whole genome shotgun (WGS) entry which is preliminary data.</text>
</comment>
<gene>
    <name evidence="6" type="ORF">VU00_11061</name>
</gene>
<protein>
    <submittedName>
        <fullName evidence="6">C-5 cytosine-specific DNA methylase</fullName>
        <ecNumber evidence="6">2.1.1.37</ecNumber>
    </submittedName>
</protein>
<feature type="non-terminal residue" evidence="6">
    <location>
        <position position="1"/>
    </location>
</feature>
<reference evidence="6 7" key="1">
    <citation type="submission" date="2017-01" db="EMBL/GenBank/DDBJ databases">
        <title>The cable genome- insights into the physiology and evolution of filamentous bacteria capable of sulfide oxidation via long distance electron transfer.</title>
        <authorList>
            <person name="Schreiber L."/>
            <person name="Bjerg J.T."/>
            <person name="Boggild A."/>
            <person name="Van De Vossenberg J."/>
            <person name="Meysman F."/>
            <person name="Nielsen L.P."/>
            <person name="Schramm A."/>
            <person name="Kjeldsen K.U."/>
        </authorList>
    </citation>
    <scope>NUCLEOTIDE SEQUENCE [LARGE SCALE GENOMIC DNA]</scope>
    <source>
        <strain evidence="6">A3</strain>
    </source>
</reference>
<evidence type="ECO:0000256" key="4">
    <source>
        <dbReference type="ARBA" id="ARBA00022747"/>
    </source>
</evidence>
<dbReference type="Proteomes" id="UP000287615">
    <property type="component" value="Unassembled WGS sequence"/>
</dbReference>
<comment type="catalytic activity">
    <reaction evidence="5">
        <text>a 2'-deoxycytidine in DNA + S-adenosyl-L-methionine = a 5-methyl-2'-deoxycytidine in DNA + S-adenosyl-L-homocysteine + H(+)</text>
        <dbReference type="Rhea" id="RHEA:13681"/>
        <dbReference type="Rhea" id="RHEA-COMP:11369"/>
        <dbReference type="Rhea" id="RHEA-COMP:11370"/>
        <dbReference type="ChEBI" id="CHEBI:15378"/>
        <dbReference type="ChEBI" id="CHEBI:57856"/>
        <dbReference type="ChEBI" id="CHEBI:59789"/>
        <dbReference type="ChEBI" id="CHEBI:85452"/>
        <dbReference type="ChEBI" id="CHEBI:85454"/>
        <dbReference type="EC" id="2.1.1.37"/>
    </reaction>
</comment>
<dbReference type="GO" id="GO:0003886">
    <property type="term" value="F:DNA (cytosine-5-)-methyltransferase activity"/>
    <property type="evidence" value="ECO:0007669"/>
    <property type="project" value="UniProtKB-EC"/>
</dbReference>
<keyword evidence="4" id="KW-0680">Restriction system</keyword>
<evidence type="ECO:0000256" key="1">
    <source>
        <dbReference type="ARBA" id="ARBA00022603"/>
    </source>
</evidence>
<evidence type="ECO:0000256" key="5">
    <source>
        <dbReference type="ARBA" id="ARBA00047422"/>
    </source>
</evidence>
<dbReference type="GO" id="GO:0009307">
    <property type="term" value="P:DNA restriction-modification system"/>
    <property type="evidence" value="ECO:0007669"/>
    <property type="project" value="UniProtKB-KW"/>
</dbReference>
<dbReference type="PROSITE" id="PS00095">
    <property type="entry name" value="C5_MTASE_2"/>
    <property type="match status" value="1"/>
</dbReference>
<name>A0A444JB58_9BACT</name>
<sequence>YPGHTGSFIDFPSKTIKAGGHGVPDGENMLRNADGSVRYYTTYEAKLLQTFPKEYRITGSWSESMRQIGNAVPVELAGIIAGSLIDTVWGKRST</sequence>
<dbReference type="EC" id="2.1.1.37" evidence="6"/>
<dbReference type="InterPro" id="IPR001525">
    <property type="entry name" value="C5_MeTfrase"/>
</dbReference>
<dbReference type="InterPro" id="IPR029063">
    <property type="entry name" value="SAM-dependent_MTases_sf"/>
</dbReference>
<keyword evidence="1 6" id="KW-0489">Methyltransferase</keyword>
<keyword evidence="3" id="KW-0949">S-adenosyl-L-methionine</keyword>
<dbReference type="AlphaFoldDB" id="A0A444JB58"/>
<keyword evidence="2 6" id="KW-0808">Transferase</keyword>
<evidence type="ECO:0000313" key="6">
    <source>
        <dbReference type="EMBL" id="RWX50283.1"/>
    </source>
</evidence>
<dbReference type="Gene3D" id="3.90.120.10">
    <property type="entry name" value="DNA Methylase, subunit A, domain 2"/>
    <property type="match status" value="1"/>
</dbReference>
<evidence type="ECO:0000256" key="3">
    <source>
        <dbReference type="ARBA" id="ARBA00022691"/>
    </source>
</evidence>
<accession>A0A444JB58</accession>
<dbReference type="SUPFAM" id="SSF53335">
    <property type="entry name" value="S-adenosyl-L-methionine-dependent methyltransferases"/>
    <property type="match status" value="1"/>
</dbReference>
<dbReference type="InterPro" id="IPR031303">
    <property type="entry name" value="C5_meth_CS"/>
</dbReference>
<dbReference type="GO" id="GO:0032259">
    <property type="term" value="P:methylation"/>
    <property type="evidence" value="ECO:0007669"/>
    <property type="project" value="UniProtKB-KW"/>
</dbReference>
<dbReference type="Pfam" id="PF00145">
    <property type="entry name" value="DNA_methylase"/>
    <property type="match status" value="1"/>
</dbReference>
<dbReference type="EMBL" id="MTKR01000106">
    <property type="protein sequence ID" value="RWX50283.1"/>
    <property type="molecule type" value="Genomic_DNA"/>
</dbReference>